<evidence type="ECO:0000313" key="1">
    <source>
        <dbReference type="EMBL" id="SDO40731.1"/>
    </source>
</evidence>
<dbReference type="AlphaFoldDB" id="A0A1H0JBK8"/>
<protein>
    <submittedName>
        <fullName evidence="1">Uncharacterized protein</fullName>
    </submittedName>
</protein>
<evidence type="ECO:0000313" key="2">
    <source>
        <dbReference type="Proteomes" id="UP000199073"/>
    </source>
</evidence>
<dbReference type="STRING" id="91360.SAMN05660330_00212"/>
<reference evidence="1 2" key="1">
    <citation type="submission" date="2016-10" db="EMBL/GenBank/DDBJ databases">
        <authorList>
            <person name="de Groot N.N."/>
        </authorList>
    </citation>
    <scope>NUCLEOTIDE SEQUENCE [LARGE SCALE GENOMIC DNA]</scope>
    <source>
        <strain evidence="1 2">DSM 12130</strain>
    </source>
</reference>
<gene>
    <name evidence="1" type="ORF">SAMN05660330_00212</name>
</gene>
<dbReference type="EMBL" id="FNJI01000001">
    <property type="protein sequence ID" value="SDO40731.1"/>
    <property type="molecule type" value="Genomic_DNA"/>
</dbReference>
<proteinExistence type="predicted"/>
<organism evidence="1 2">
    <name type="scientific">Desulforhopalus singaporensis</name>
    <dbReference type="NCBI Taxonomy" id="91360"/>
    <lineage>
        <taxon>Bacteria</taxon>
        <taxon>Pseudomonadati</taxon>
        <taxon>Thermodesulfobacteriota</taxon>
        <taxon>Desulfobulbia</taxon>
        <taxon>Desulfobulbales</taxon>
        <taxon>Desulfocapsaceae</taxon>
        <taxon>Desulforhopalus</taxon>
    </lineage>
</organism>
<accession>A0A1H0JBK8</accession>
<dbReference type="Proteomes" id="UP000199073">
    <property type="component" value="Unassembled WGS sequence"/>
</dbReference>
<sequence length="71" mass="8682">MEHDVTFFRPYPFVVGQKLRIVEGRRKGDWEVVCVKEHKVTLRCPISKKEFEWDRFCYLVEEQKDIRWPAP</sequence>
<dbReference type="OrthoDB" id="5432197at2"/>
<dbReference type="RefSeq" id="WP_092218874.1">
    <property type="nucleotide sequence ID" value="NZ_FNJI01000001.1"/>
</dbReference>
<keyword evidence="2" id="KW-1185">Reference proteome</keyword>
<name>A0A1H0JBK8_9BACT</name>